<sequence length="83" mass="9442">MHIPPGRDKVRTDYRISSYFTGRKAAERWNVRDRKGSKIILLGLGHEPIRTLSQPAPIWVTEWNSFGLVPPLAPVVPHSLMLL</sequence>
<comment type="caution">
    <text evidence="1">The sequence shown here is derived from an EMBL/GenBank/DDBJ whole genome shotgun (WGS) entry which is preliminary data.</text>
</comment>
<evidence type="ECO:0000313" key="2">
    <source>
        <dbReference type="Proteomes" id="UP001066276"/>
    </source>
</evidence>
<dbReference type="EMBL" id="JANPWB010000010">
    <property type="protein sequence ID" value="KAJ1135958.1"/>
    <property type="molecule type" value="Genomic_DNA"/>
</dbReference>
<organism evidence="1 2">
    <name type="scientific">Pleurodeles waltl</name>
    <name type="common">Iberian ribbed newt</name>
    <dbReference type="NCBI Taxonomy" id="8319"/>
    <lineage>
        <taxon>Eukaryota</taxon>
        <taxon>Metazoa</taxon>
        <taxon>Chordata</taxon>
        <taxon>Craniata</taxon>
        <taxon>Vertebrata</taxon>
        <taxon>Euteleostomi</taxon>
        <taxon>Amphibia</taxon>
        <taxon>Batrachia</taxon>
        <taxon>Caudata</taxon>
        <taxon>Salamandroidea</taxon>
        <taxon>Salamandridae</taxon>
        <taxon>Pleurodelinae</taxon>
        <taxon>Pleurodeles</taxon>
    </lineage>
</organism>
<reference evidence="1" key="1">
    <citation type="journal article" date="2022" name="bioRxiv">
        <title>Sequencing and chromosome-scale assembly of the giantPleurodeles waltlgenome.</title>
        <authorList>
            <person name="Brown T."/>
            <person name="Elewa A."/>
            <person name="Iarovenko S."/>
            <person name="Subramanian E."/>
            <person name="Araus A.J."/>
            <person name="Petzold A."/>
            <person name="Susuki M."/>
            <person name="Suzuki K.-i.T."/>
            <person name="Hayashi T."/>
            <person name="Toyoda A."/>
            <person name="Oliveira C."/>
            <person name="Osipova E."/>
            <person name="Leigh N.D."/>
            <person name="Simon A."/>
            <person name="Yun M.H."/>
        </authorList>
    </citation>
    <scope>NUCLEOTIDE SEQUENCE</scope>
    <source>
        <strain evidence="1">20211129_DDA</strain>
        <tissue evidence="1">Liver</tissue>
    </source>
</reference>
<dbReference type="AlphaFoldDB" id="A0AAV7QCH7"/>
<accession>A0AAV7QCH7</accession>
<protein>
    <submittedName>
        <fullName evidence="1">Uncharacterized protein</fullName>
    </submittedName>
</protein>
<keyword evidence="2" id="KW-1185">Reference proteome</keyword>
<dbReference type="Proteomes" id="UP001066276">
    <property type="component" value="Chromosome 6"/>
</dbReference>
<gene>
    <name evidence="1" type="ORF">NDU88_002387</name>
</gene>
<proteinExistence type="predicted"/>
<evidence type="ECO:0000313" key="1">
    <source>
        <dbReference type="EMBL" id="KAJ1135958.1"/>
    </source>
</evidence>
<name>A0AAV7QCH7_PLEWA</name>